<dbReference type="InterPro" id="IPR013325">
    <property type="entry name" value="RNA_pol_sigma_r2"/>
</dbReference>
<dbReference type="SUPFAM" id="SSF88946">
    <property type="entry name" value="Sigma2 domain of RNA polymerase sigma factors"/>
    <property type="match status" value="1"/>
</dbReference>
<comment type="caution">
    <text evidence="2">The sequence shown here is derived from an EMBL/GenBank/DDBJ whole genome shotgun (WGS) entry which is preliminary data.</text>
</comment>
<name>A0A2M7W4R4_9BACT</name>
<feature type="domain" description="RNA polymerase sigma-70 region 2" evidence="1">
    <location>
        <begin position="42"/>
        <end position="103"/>
    </location>
</feature>
<dbReference type="Pfam" id="PF04542">
    <property type="entry name" value="Sigma70_r2"/>
    <property type="match status" value="1"/>
</dbReference>
<dbReference type="Gene3D" id="1.10.10.10">
    <property type="entry name" value="Winged helix-like DNA-binding domain superfamily/Winged helix DNA-binding domain"/>
    <property type="match status" value="1"/>
</dbReference>
<dbReference type="GO" id="GO:0003700">
    <property type="term" value="F:DNA-binding transcription factor activity"/>
    <property type="evidence" value="ECO:0007669"/>
    <property type="project" value="InterPro"/>
</dbReference>
<dbReference type="InterPro" id="IPR036388">
    <property type="entry name" value="WH-like_DNA-bd_sf"/>
</dbReference>
<dbReference type="SUPFAM" id="SSF88659">
    <property type="entry name" value="Sigma3 and sigma4 domains of RNA polymerase sigma factors"/>
    <property type="match status" value="1"/>
</dbReference>
<dbReference type="PANTHER" id="PTHR30603:SF47">
    <property type="entry name" value="RNA POLYMERASE SIGMA FACTOR SIGD, CHLOROPLASTIC"/>
    <property type="match status" value="1"/>
</dbReference>
<dbReference type="InterPro" id="IPR013324">
    <property type="entry name" value="RNA_pol_sigma_r3/r4-like"/>
</dbReference>
<dbReference type="EMBL" id="PFQF01000010">
    <property type="protein sequence ID" value="PJA20867.1"/>
    <property type="molecule type" value="Genomic_DNA"/>
</dbReference>
<dbReference type="AlphaFoldDB" id="A0A2M7W4R4"/>
<dbReference type="Gene3D" id="1.20.120.1810">
    <property type="match status" value="1"/>
</dbReference>
<evidence type="ECO:0000313" key="3">
    <source>
        <dbReference type="Proteomes" id="UP000230137"/>
    </source>
</evidence>
<dbReference type="Proteomes" id="UP000230137">
    <property type="component" value="Unassembled WGS sequence"/>
</dbReference>
<evidence type="ECO:0000259" key="1">
    <source>
        <dbReference type="Pfam" id="PF04542"/>
    </source>
</evidence>
<sequence length="250" mass="28671">MSSALFSYDSSGSTLNPEKQSAYHENYLKTGDIGYLHLIALSLRNFVVMIAKKFSNNPDDLSDLVDEGYILTINALKKYNKTEGKITTYVGKSIHNGLRRYINNKCKNLVIPEKLLLYVWTAYQLQKISLINDNQCLSDEEIAIALKINVEEYKYAQKLFHLIPNISLEGFVSQLRFVSQDDTPSDFRDIFPDKLYNLENSVVDSLTIKRMLNYATKKQKEAIEIRFGLEDGQFKTLEETAKILGCNRQN</sequence>
<dbReference type="InterPro" id="IPR050239">
    <property type="entry name" value="Sigma-70_RNA_pol_init_factors"/>
</dbReference>
<protein>
    <recommendedName>
        <fullName evidence="1">RNA polymerase sigma-70 region 2 domain-containing protein</fullName>
    </recommendedName>
</protein>
<gene>
    <name evidence="2" type="ORF">COX60_00500</name>
</gene>
<accession>A0A2M7W4R4</accession>
<feature type="non-terminal residue" evidence="2">
    <location>
        <position position="250"/>
    </location>
</feature>
<dbReference type="PANTHER" id="PTHR30603">
    <property type="entry name" value="RNA POLYMERASE SIGMA FACTOR RPO"/>
    <property type="match status" value="1"/>
</dbReference>
<dbReference type="InterPro" id="IPR007627">
    <property type="entry name" value="RNA_pol_sigma70_r2"/>
</dbReference>
<organism evidence="2 3">
    <name type="scientific">Candidatus Berkelbacteria bacterium CG_4_10_14_0_2_um_filter_35_9_33_12</name>
    <dbReference type="NCBI Taxonomy" id="1974499"/>
    <lineage>
        <taxon>Bacteria</taxon>
        <taxon>Candidatus Berkelbacteria</taxon>
    </lineage>
</organism>
<proteinExistence type="predicted"/>
<evidence type="ECO:0000313" key="2">
    <source>
        <dbReference type="EMBL" id="PJA20867.1"/>
    </source>
</evidence>
<dbReference type="GO" id="GO:0006352">
    <property type="term" value="P:DNA-templated transcription initiation"/>
    <property type="evidence" value="ECO:0007669"/>
    <property type="project" value="InterPro"/>
</dbReference>
<reference evidence="3" key="1">
    <citation type="submission" date="2017-09" db="EMBL/GenBank/DDBJ databases">
        <title>Depth-based differentiation of microbial function through sediment-hosted aquifers and enrichment of novel symbionts in the deep terrestrial subsurface.</title>
        <authorList>
            <person name="Probst A.J."/>
            <person name="Ladd B."/>
            <person name="Jarett J.K."/>
            <person name="Geller-Mcgrath D.E."/>
            <person name="Sieber C.M.K."/>
            <person name="Emerson J.B."/>
            <person name="Anantharaman K."/>
            <person name="Thomas B.C."/>
            <person name="Malmstrom R."/>
            <person name="Stieglmeier M."/>
            <person name="Klingl A."/>
            <person name="Woyke T."/>
            <person name="Ryan C.M."/>
            <person name="Banfield J.F."/>
        </authorList>
    </citation>
    <scope>NUCLEOTIDE SEQUENCE [LARGE SCALE GENOMIC DNA]</scope>
</reference>